<dbReference type="InterPro" id="IPR003388">
    <property type="entry name" value="Reticulon"/>
</dbReference>
<comment type="subcellular location">
    <subcellularLocation>
        <location evidence="1 6">Endoplasmic reticulum membrane</location>
        <topology evidence="1 6">Multi-pass membrane protein</topology>
    </subcellularLocation>
</comment>
<feature type="domain" description="Reticulon" evidence="7">
    <location>
        <begin position="42"/>
        <end position="241"/>
    </location>
</feature>
<evidence type="ECO:0000256" key="1">
    <source>
        <dbReference type="ARBA" id="ARBA00004477"/>
    </source>
</evidence>
<dbReference type="Proteomes" id="UP000031668">
    <property type="component" value="Unassembled WGS sequence"/>
</dbReference>
<keyword evidence="2 6" id="KW-0812">Transmembrane</keyword>
<evidence type="ECO:0000256" key="6">
    <source>
        <dbReference type="RuleBase" id="RU363132"/>
    </source>
</evidence>
<accession>A0A0C2ISM8</accession>
<dbReference type="Pfam" id="PF02453">
    <property type="entry name" value="Reticulon"/>
    <property type="match status" value="1"/>
</dbReference>
<dbReference type="OrthoDB" id="567788at2759"/>
<proteinExistence type="predicted"/>
<evidence type="ECO:0000313" key="8">
    <source>
        <dbReference type="EMBL" id="KII68439.1"/>
    </source>
</evidence>
<evidence type="ECO:0000256" key="5">
    <source>
        <dbReference type="ARBA" id="ARBA00023136"/>
    </source>
</evidence>
<evidence type="ECO:0000256" key="2">
    <source>
        <dbReference type="ARBA" id="ARBA00022692"/>
    </source>
</evidence>
<organism evidence="8 9">
    <name type="scientific">Thelohanellus kitauei</name>
    <name type="common">Myxosporean</name>
    <dbReference type="NCBI Taxonomy" id="669202"/>
    <lineage>
        <taxon>Eukaryota</taxon>
        <taxon>Metazoa</taxon>
        <taxon>Cnidaria</taxon>
        <taxon>Myxozoa</taxon>
        <taxon>Myxosporea</taxon>
        <taxon>Bivalvulida</taxon>
        <taxon>Platysporina</taxon>
        <taxon>Myxobolidae</taxon>
        <taxon>Thelohanellus</taxon>
    </lineage>
</organism>
<comment type="caution">
    <text evidence="8">The sequence shown here is derived from an EMBL/GenBank/DDBJ whole genome shotgun (WGS) entry which is preliminary data.</text>
</comment>
<feature type="transmembrane region" description="Helical" evidence="6">
    <location>
        <begin position="144"/>
        <end position="164"/>
    </location>
</feature>
<feature type="transmembrane region" description="Helical" evidence="6">
    <location>
        <begin position="106"/>
        <end position="123"/>
    </location>
</feature>
<evidence type="ECO:0000256" key="4">
    <source>
        <dbReference type="ARBA" id="ARBA00022989"/>
    </source>
</evidence>
<dbReference type="AlphaFoldDB" id="A0A0C2ISM8"/>
<keyword evidence="9" id="KW-1185">Reference proteome</keyword>
<feature type="transmembrane region" description="Helical" evidence="6">
    <location>
        <begin position="75"/>
        <end position="94"/>
    </location>
</feature>
<dbReference type="EMBL" id="JWZT01002857">
    <property type="protein sequence ID" value="KII68439.1"/>
    <property type="molecule type" value="Genomic_DNA"/>
</dbReference>
<dbReference type="OMA" id="KEMICQR"/>
<keyword evidence="4 6" id="KW-1133">Transmembrane helix</keyword>
<protein>
    <recommendedName>
        <fullName evidence="6">Reticulon-like protein</fullName>
    </recommendedName>
</protein>
<dbReference type="GO" id="GO:0005789">
    <property type="term" value="C:endoplasmic reticulum membrane"/>
    <property type="evidence" value="ECO:0007669"/>
    <property type="project" value="UniProtKB-SubCell"/>
</dbReference>
<gene>
    <name evidence="8" type="ORF">RF11_10796</name>
</gene>
<evidence type="ECO:0000259" key="7">
    <source>
        <dbReference type="PROSITE" id="PS50845"/>
    </source>
</evidence>
<keyword evidence="5 6" id="KW-0472">Membrane</keyword>
<feature type="transmembrane region" description="Helical" evidence="6">
    <location>
        <begin position="46"/>
        <end position="68"/>
    </location>
</feature>
<name>A0A0C2ISM8_THEKT</name>
<reference evidence="8 9" key="1">
    <citation type="journal article" date="2014" name="Genome Biol. Evol.">
        <title>The genome of the myxosporean Thelohanellus kitauei shows adaptations to nutrient acquisition within its fish host.</title>
        <authorList>
            <person name="Yang Y."/>
            <person name="Xiong J."/>
            <person name="Zhou Z."/>
            <person name="Huo F."/>
            <person name="Miao W."/>
            <person name="Ran C."/>
            <person name="Liu Y."/>
            <person name="Zhang J."/>
            <person name="Feng J."/>
            <person name="Wang M."/>
            <person name="Wang M."/>
            <person name="Wang L."/>
            <person name="Yao B."/>
        </authorList>
    </citation>
    <scope>NUCLEOTIDE SEQUENCE [LARGE SCALE GENOMIC DNA]</scope>
    <source>
        <strain evidence="8">Wuqing</strain>
    </source>
</reference>
<dbReference type="PROSITE" id="PS50845">
    <property type="entry name" value="RETICULON"/>
    <property type="match status" value="1"/>
</dbReference>
<keyword evidence="3 6" id="KW-0256">Endoplasmic reticulum</keyword>
<comment type="caution">
    <text evidence="6">Lacks conserved residue(s) required for the propagation of feature annotation.</text>
</comment>
<evidence type="ECO:0000256" key="3">
    <source>
        <dbReference type="ARBA" id="ARBA00022824"/>
    </source>
</evidence>
<sequence>MTDTTSSSKSNESCAAPFCKPLVTNTKNKLYVWLSDHLHPNVVDLIFWKCPLKSGAVMFSVLFAVFCFSRYRPHVVLAAAFLSLTLAGLLIKLWVVGFKSVQRSEIAHPFTLACDACTTVFSSSENKEMICQRFTCLTGKLRSIVAHQSIFYVILALVIAYIIYSFNGFVSMTFILYVVDIMIFTVPAFYVCFETQCDKAFAEIGKSTRNLISTIDKNVPPSAKEKLIKIGLYPSDKEKSS</sequence>
<feature type="transmembrane region" description="Helical" evidence="6">
    <location>
        <begin position="170"/>
        <end position="193"/>
    </location>
</feature>
<evidence type="ECO:0000313" key="9">
    <source>
        <dbReference type="Proteomes" id="UP000031668"/>
    </source>
</evidence>